<organism evidence="5 6">
    <name type="scientific">Paucimonas lemoignei</name>
    <name type="common">Pseudomonas lemoignei</name>
    <dbReference type="NCBI Taxonomy" id="29443"/>
    <lineage>
        <taxon>Bacteria</taxon>
        <taxon>Pseudomonadati</taxon>
        <taxon>Pseudomonadota</taxon>
        <taxon>Betaproteobacteria</taxon>
        <taxon>Burkholderiales</taxon>
        <taxon>Burkholderiaceae</taxon>
        <taxon>Paucimonas</taxon>
    </lineage>
</organism>
<dbReference type="EMBL" id="SLZQ01000006">
    <property type="protein sequence ID" value="TCS36551.1"/>
    <property type="molecule type" value="Genomic_DNA"/>
</dbReference>
<dbReference type="InterPro" id="IPR029061">
    <property type="entry name" value="THDP-binding"/>
</dbReference>
<gene>
    <name evidence="5" type="ORF">EDC30_10691</name>
</gene>
<keyword evidence="2" id="KW-0560">Oxidoreductase</keyword>
<evidence type="ECO:0000259" key="4">
    <source>
        <dbReference type="Pfam" id="PF00676"/>
    </source>
</evidence>
<dbReference type="PANTHER" id="PTHR11516">
    <property type="entry name" value="PYRUVATE DEHYDROGENASE E1 COMPONENT, ALPHA SUBUNIT BACTERIAL AND ORGANELLAR"/>
    <property type="match status" value="1"/>
</dbReference>
<dbReference type="Proteomes" id="UP000295382">
    <property type="component" value="Unassembled WGS sequence"/>
</dbReference>
<feature type="domain" description="Dehydrogenase E1 component" evidence="4">
    <location>
        <begin position="15"/>
        <end position="306"/>
    </location>
</feature>
<comment type="cofactor">
    <cofactor evidence="1">
        <name>thiamine diphosphate</name>
        <dbReference type="ChEBI" id="CHEBI:58937"/>
    </cofactor>
</comment>
<evidence type="ECO:0000313" key="6">
    <source>
        <dbReference type="Proteomes" id="UP000295382"/>
    </source>
</evidence>
<dbReference type="GO" id="GO:0004739">
    <property type="term" value="F:pyruvate dehydrogenase (acetyl-transferring) activity"/>
    <property type="evidence" value="ECO:0007669"/>
    <property type="project" value="TreeGrafter"/>
</dbReference>
<keyword evidence="5" id="KW-0670">Pyruvate</keyword>
<accession>A0A4R3HWC3</accession>
<dbReference type="CDD" id="cd02000">
    <property type="entry name" value="TPP_E1_PDC_ADC_BCADC"/>
    <property type="match status" value="1"/>
</dbReference>
<evidence type="ECO:0000313" key="5">
    <source>
        <dbReference type="EMBL" id="TCS36551.1"/>
    </source>
</evidence>
<dbReference type="InterPro" id="IPR001017">
    <property type="entry name" value="DH_E1"/>
</dbReference>
<dbReference type="Pfam" id="PF00676">
    <property type="entry name" value="E1_dh"/>
    <property type="match status" value="1"/>
</dbReference>
<dbReference type="InterPro" id="IPR050642">
    <property type="entry name" value="PDH_E1_Alpha_Subunit"/>
</dbReference>
<dbReference type="SUPFAM" id="SSF52518">
    <property type="entry name" value="Thiamin diphosphate-binding fold (THDP-binding)"/>
    <property type="match status" value="1"/>
</dbReference>
<dbReference type="Gene3D" id="3.40.50.970">
    <property type="match status" value="1"/>
</dbReference>
<sequence>MAGVISEEEQLEIYRRMCTIRAVELRLGRLFADGEVPGFIHLSVGQEAVATALGVVLRKDDTVASTHRGHGHALAKGVGLNDFFLELMAKEEGICKGRGGSMHVADLSIGMLGANAIVGASIPIALGSALAHQVRKTDAIAVAFFGDGAMAEGVLHESMNMASLWKLPLLFVCENNGWAEFSPTSKQFVAPLDKLASAFSIPHVKVGGNDVMDVIDAARAAVERIRSGAGPQVIECITHRWRGHYEGDPQKYRSSDELAGLGEHDPLVRYEASLLKQGVAASAVETIRQEIEELVEQAVANARNGRSPDWNAAVGDVYTNMEAN</sequence>
<dbReference type="PANTHER" id="PTHR11516:SF60">
    <property type="entry name" value="PYRUVATE DEHYDROGENASE E1 COMPONENT SUBUNIT ALPHA"/>
    <property type="match status" value="1"/>
</dbReference>
<name>A0A4R3HWC3_PAULE</name>
<comment type="caution">
    <text evidence="5">The sequence shown here is derived from an EMBL/GenBank/DDBJ whole genome shotgun (WGS) entry which is preliminary data.</text>
</comment>
<evidence type="ECO:0000256" key="1">
    <source>
        <dbReference type="ARBA" id="ARBA00001964"/>
    </source>
</evidence>
<dbReference type="AlphaFoldDB" id="A0A4R3HWC3"/>
<evidence type="ECO:0000256" key="2">
    <source>
        <dbReference type="ARBA" id="ARBA00023002"/>
    </source>
</evidence>
<protein>
    <submittedName>
        <fullName evidence="5">Pyruvate dehydrogenase E1 component alpha subunit</fullName>
    </submittedName>
</protein>
<reference evidence="5 6" key="1">
    <citation type="submission" date="2019-03" db="EMBL/GenBank/DDBJ databases">
        <title>Genomic Encyclopedia of Type Strains, Phase IV (KMG-IV): sequencing the most valuable type-strain genomes for metagenomic binning, comparative biology and taxonomic classification.</title>
        <authorList>
            <person name="Goeker M."/>
        </authorList>
    </citation>
    <scope>NUCLEOTIDE SEQUENCE [LARGE SCALE GENOMIC DNA]</scope>
    <source>
        <strain evidence="5 6">DSM 7445</strain>
    </source>
</reference>
<proteinExistence type="predicted"/>
<keyword evidence="6" id="KW-1185">Reference proteome</keyword>
<keyword evidence="3" id="KW-0786">Thiamine pyrophosphate</keyword>
<dbReference type="GO" id="GO:0006086">
    <property type="term" value="P:pyruvate decarboxylation to acetyl-CoA"/>
    <property type="evidence" value="ECO:0007669"/>
    <property type="project" value="TreeGrafter"/>
</dbReference>
<evidence type="ECO:0000256" key="3">
    <source>
        <dbReference type="ARBA" id="ARBA00023052"/>
    </source>
</evidence>